<comment type="caution">
    <text evidence="3">The sequence shown here is derived from an EMBL/GenBank/DDBJ whole genome shotgun (WGS) entry which is preliminary data.</text>
</comment>
<dbReference type="EMBL" id="JACCAA010000001">
    <property type="protein sequence ID" value="NYG60206.1"/>
    <property type="molecule type" value="Genomic_DNA"/>
</dbReference>
<dbReference type="RefSeq" id="WP_179503164.1">
    <property type="nucleotide sequence ID" value="NZ_JACCAA010000001.1"/>
</dbReference>
<feature type="transmembrane region" description="Helical" evidence="2">
    <location>
        <begin position="86"/>
        <end position="108"/>
    </location>
</feature>
<dbReference type="Proteomes" id="UP000540656">
    <property type="component" value="Unassembled WGS sequence"/>
</dbReference>
<keyword evidence="2" id="KW-1133">Transmembrane helix</keyword>
<name>A0A7Y9URV0_9ACTN</name>
<proteinExistence type="predicted"/>
<feature type="compositionally biased region" description="Basic and acidic residues" evidence="1">
    <location>
        <begin position="7"/>
        <end position="20"/>
    </location>
</feature>
<protein>
    <submittedName>
        <fullName evidence="3">Asparagine N-glycosylation enzyme membrane subunit Stt3</fullName>
    </submittedName>
</protein>
<feature type="transmembrane region" description="Helical" evidence="2">
    <location>
        <begin position="55"/>
        <end position="74"/>
    </location>
</feature>
<evidence type="ECO:0000313" key="3">
    <source>
        <dbReference type="EMBL" id="NYG60206.1"/>
    </source>
</evidence>
<accession>A0A7Y9URV0</accession>
<evidence type="ECO:0000256" key="2">
    <source>
        <dbReference type="SAM" id="Phobius"/>
    </source>
</evidence>
<reference evidence="3 4" key="1">
    <citation type="submission" date="2020-07" db="EMBL/GenBank/DDBJ databases">
        <title>Sequencing the genomes of 1000 actinobacteria strains.</title>
        <authorList>
            <person name="Klenk H.-P."/>
        </authorList>
    </citation>
    <scope>NUCLEOTIDE SEQUENCE [LARGE SCALE GENOMIC DNA]</scope>
    <source>
        <strain evidence="3 4">DSM 23819</strain>
    </source>
</reference>
<keyword evidence="2" id="KW-0472">Membrane</keyword>
<dbReference type="AlphaFoldDB" id="A0A7Y9URV0"/>
<feature type="region of interest" description="Disordered" evidence="1">
    <location>
        <begin position="1"/>
        <end position="20"/>
    </location>
</feature>
<evidence type="ECO:0000313" key="4">
    <source>
        <dbReference type="Proteomes" id="UP000540656"/>
    </source>
</evidence>
<sequence>MSGSEEPDSRSENKVDLRKATEVTKPRTLGGLVYLGVLAGALTGVVVAALGPWRVGVSVLAVSMLLGAGARLMIPEANTGMLKVRNRYVDAAILVAMGVAIIVLATTIPDQIR</sequence>
<evidence type="ECO:0000256" key="1">
    <source>
        <dbReference type="SAM" id="MobiDB-lite"/>
    </source>
</evidence>
<feature type="transmembrane region" description="Helical" evidence="2">
    <location>
        <begin position="28"/>
        <end position="49"/>
    </location>
</feature>
<organism evidence="3 4">
    <name type="scientific">Nocardioides daedukensis</name>
    <dbReference type="NCBI Taxonomy" id="634462"/>
    <lineage>
        <taxon>Bacteria</taxon>
        <taxon>Bacillati</taxon>
        <taxon>Actinomycetota</taxon>
        <taxon>Actinomycetes</taxon>
        <taxon>Propionibacteriales</taxon>
        <taxon>Nocardioidaceae</taxon>
        <taxon>Nocardioides</taxon>
    </lineage>
</organism>
<keyword evidence="4" id="KW-1185">Reference proteome</keyword>
<gene>
    <name evidence="3" type="ORF">BJ980_003129</name>
</gene>
<keyword evidence="2" id="KW-0812">Transmembrane</keyword>
<dbReference type="Pfam" id="PF11222">
    <property type="entry name" value="DUF3017"/>
    <property type="match status" value="1"/>
</dbReference>
<dbReference type="InterPro" id="IPR021385">
    <property type="entry name" value="DUF3017"/>
</dbReference>